<dbReference type="CDD" id="cd03257">
    <property type="entry name" value="ABC_NikE_OppD_transporters"/>
    <property type="match status" value="1"/>
</dbReference>
<keyword evidence="2" id="KW-0813">Transport</keyword>
<dbReference type="InterPro" id="IPR013563">
    <property type="entry name" value="Oligopep_ABC_C"/>
</dbReference>
<dbReference type="PROSITE" id="PS00211">
    <property type="entry name" value="ABC_TRANSPORTER_1"/>
    <property type="match status" value="1"/>
</dbReference>
<sequence length="318" mass="34116">MALLEVDNLAKQFKVAGGVVNAVRDVSFTVDEGQTLSLVGESGCGKSTTGRALLGIPDPDSGSIRLDGVDLTSAPPRDAAEARRKAQMIFQDARSSLNPRRRVKELVAEGLVISGVSREAARQRVDEVLRAVGLDPAQVADRRAAEFSGGQCQRIAIARAMVMRPSILVCDEPVASLDVSVQAQVVHLLEDMRREYGLALVFISHDLAVVRSISDRVAVMYLGRVVEIGEVGRIFSSPGHPYTRALLDSIPMPDPRQPSRGAALGGELPSPMNPPSGCAFRTRCPMARQRCADETPQLRTLGDGQQVACHFALEGPES</sequence>
<evidence type="ECO:0000259" key="6">
    <source>
        <dbReference type="PROSITE" id="PS50893"/>
    </source>
</evidence>
<dbReference type="InterPro" id="IPR050319">
    <property type="entry name" value="ABC_transp_ATP-bind"/>
</dbReference>
<dbReference type="PANTHER" id="PTHR43776">
    <property type="entry name" value="TRANSPORT ATP-BINDING PROTEIN"/>
    <property type="match status" value="1"/>
</dbReference>
<dbReference type="Gene3D" id="3.40.50.300">
    <property type="entry name" value="P-loop containing nucleotide triphosphate hydrolases"/>
    <property type="match status" value="1"/>
</dbReference>
<dbReference type="PROSITE" id="PS50893">
    <property type="entry name" value="ABC_TRANSPORTER_2"/>
    <property type="match status" value="1"/>
</dbReference>
<dbReference type="PANTHER" id="PTHR43776:SF7">
    <property type="entry name" value="D,D-DIPEPTIDE TRANSPORT ATP-BINDING PROTEIN DDPF-RELATED"/>
    <property type="match status" value="1"/>
</dbReference>
<keyword evidence="8" id="KW-1185">Reference proteome</keyword>
<dbReference type="InterPro" id="IPR017871">
    <property type="entry name" value="ABC_transporter-like_CS"/>
</dbReference>
<evidence type="ECO:0000256" key="2">
    <source>
        <dbReference type="ARBA" id="ARBA00022448"/>
    </source>
</evidence>
<evidence type="ECO:0000256" key="1">
    <source>
        <dbReference type="ARBA" id="ARBA00005417"/>
    </source>
</evidence>
<name>A0A7W7RJ29_9ACTN</name>
<evidence type="ECO:0000313" key="8">
    <source>
        <dbReference type="Proteomes" id="UP000523007"/>
    </source>
</evidence>
<dbReference type="InterPro" id="IPR027417">
    <property type="entry name" value="P-loop_NTPase"/>
</dbReference>
<dbReference type="EMBL" id="JACHJT010000001">
    <property type="protein sequence ID" value="MBB4932890.1"/>
    <property type="molecule type" value="Genomic_DNA"/>
</dbReference>
<keyword evidence="3" id="KW-0547">Nucleotide-binding</keyword>
<protein>
    <submittedName>
        <fullName evidence="7">Peptide/nickel transport system ATP-binding protein</fullName>
    </submittedName>
</protein>
<keyword evidence="4 7" id="KW-0067">ATP-binding</keyword>
<dbReference type="FunFam" id="3.40.50.300:FF:000016">
    <property type="entry name" value="Oligopeptide ABC transporter ATP-binding component"/>
    <property type="match status" value="1"/>
</dbReference>
<accession>A0A7W7RJ29</accession>
<dbReference type="InterPro" id="IPR003439">
    <property type="entry name" value="ABC_transporter-like_ATP-bd"/>
</dbReference>
<comment type="caution">
    <text evidence="7">The sequence shown here is derived from an EMBL/GenBank/DDBJ whole genome shotgun (WGS) entry which is preliminary data.</text>
</comment>
<dbReference type="GO" id="GO:0005524">
    <property type="term" value="F:ATP binding"/>
    <property type="evidence" value="ECO:0007669"/>
    <property type="project" value="UniProtKB-KW"/>
</dbReference>
<dbReference type="SUPFAM" id="SSF52540">
    <property type="entry name" value="P-loop containing nucleoside triphosphate hydrolases"/>
    <property type="match status" value="1"/>
</dbReference>
<dbReference type="SMART" id="SM00382">
    <property type="entry name" value="AAA"/>
    <property type="match status" value="1"/>
</dbReference>
<evidence type="ECO:0000256" key="3">
    <source>
        <dbReference type="ARBA" id="ARBA00022741"/>
    </source>
</evidence>
<dbReference type="RefSeq" id="WP_221445534.1">
    <property type="nucleotide sequence ID" value="NZ_JACHJT010000001.1"/>
</dbReference>
<dbReference type="NCBIfam" id="TIGR01727">
    <property type="entry name" value="oligo_HPY"/>
    <property type="match status" value="1"/>
</dbReference>
<dbReference type="GO" id="GO:0015833">
    <property type="term" value="P:peptide transport"/>
    <property type="evidence" value="ECO:0007669"/>
    <property type="project" value="InterPro"/>
</dbReference>
<comment type="similarity">
    <text evidence="1">Belongs to the ABC transporter superfamily.</text>
</comment>
<dbReference type="GO" id="GO:0055085">
    <property type="term" value="P:transmembrane transport"/>
    <property type="evidence" value="ECO:0007669"/>
    <property type="project" value="UniProtKB-ARBA"/>
</dbReference>
<gene>
    <name evidence="7" type="ORF">F4561_003710</name>
</gene>
<evidence type="ECO:0000256" key="5">
    <source>
        <dbReference type="SAM" id="MobiDB-lite"/>
    </source>
</evidence>
<dbReference type="Pfam" id="PF08352">
    <property type="entry name" value="oligo_HPY"/>
    <property type="match status" value="1"/>
</dbReference>
<proteinExistence type="inferred from homology"/>
<evidence type="ECO:0000313" key="7">
    <source>
        <dbReference type="EMBL" id="MBB4932890.1"/>
    </source>
</evidence>
<dbReference type="GO" id="GO:0016887">
    <property type="term" value="F:ATP hydrolysis activity"/>
    <property type="evidence" value="ECO:0007669"/>
    <property type="project" value="InterPro"/>
</dbReference>
<dbReference type="Proteomes" id="UP000523007">
    <property type="component" value="Unassembled WGS sequence"/>
</dbReference>
<dbReference type="AlphaFoldDB" id="A0A7W7RJ29"/>
<dbReference type="InterPro" id="IPR003593">
    <property type="entry name" value="AAA+_ATPase"/>
</dbReference>
<reference evidence="7 8" key="1">
    <citation type="submission" date="2020-08" db="EMBL/GenBank/DDBJ databases">
        <title>Sequencing the genomes of 1000 actinobacteria strains.</title>
        <authorList>
            <person name="Klenk H.-P."/>
        </authorList>
    </citation>
    <scope>NUCLEOTIDE SEQUENCE [LARGE SCALE GENOMIC DNA]</scope>
    <source>
        <strain evidence="7 8">DSM 102030</strain>
    </source>
</reference>
<evidence type="ECO:0000256" key="4">
    <source>
        <dbReference type="ARBA" id="ARBA00022840"/>
    </source>
</evidence>
<organism evidence="7 8">
    <name type="scientific">Lipingzhangella halophila</name>
    <dbReference type="NCBI Taxonomy" id="1783352"/>
    <lineage>
        <taxon>Bacteria</taxon>
        <taxon>Bacillati</taxon>
        <taxon>Actinomycetota</taxon>
        <taxon>Actinomycetes</taxon>
        <taxon>Streptosporangiales</taxon>
        <taxon>Nocardiopsidaceae</taxon>
        <taxon>Lipingzhangella</taxon>
    </lineage>
</organism>
<feature type="region of interest" description="Disordered" evidence="5">
    <location>
        <begin position="251"/>
        <end position="273"/>
    </location>
</feature>
<dbReference type="Pfam" id="PF00005">
    <property type="entry name" value="ABC_tran"/>
    <property type="match status" value="1"/>
</dbReference>
<feature type="domain" description="ABC transporter" evidence="6">
    <location>
        <begin position="4"/>
        <end position="247"/>
    </location>
</feature>